<feature type="transmembrane region" description="Helical" evidence="11">
    <location>
        <begin position="142"/>
        <end position="159"/>
    </location>
</feature>
<evidence type="ECO:0000256" key="3">
    <source>
        <dbReference type="ARBA" id="ARBA00022448"/>
    </source>
</evidence>
<evidence type="ECO:0000256" key="10">
    <source>
        <dbReference type="ARBA" id="ARBA00023136"/>
    </source>
</evidence>
<gene>
    <name evidence="13" type="ORF">SSP0437_LOCUS6121</name>
</gene>
<evidence type="ECO:0000259" key="12">
    <source>
        <dbReference type="PROSITE" id="PS50939"/>
    </source>
</evidence>
<feature type="domain" description="Cytochrome b561" evidence="12">
    <location>
        <begin position="1"/>
        <end position="189"/>
    </location>
</feature>
<feature type="transmembrane region" description="Helical" evidence="11">
    <location>
        <begin position="32"/>
        <end position="54"/>
    </location>
</feature>
<dbReference type="PANTHER" id="PTHR15422:SF45">
    <property type="entry name" value="CYTOCHROME B561 DOMAIN-CONTAINING PROTEIN"/>
    <property type="match status" value="1"/>
</dbReference>
<dbReference type="PANTHER" id="PTHR15422">
    <property type="entry name" value="OS05G0565100 PROTEIN"/>
    <property type="match status" value="1"/>
</dbReference>
<evidence type="ECO:0000256" key="8">
    <source>
        <dbReference type="ARBA" id="ARBA00022989"/>
    </source>
</evidence>
<evidence type="ECO:0000256" key="7">
    <source>
        <dbReference type="ARBA" id="ARBA00022982"/>
    </source>
</evidence>
<evidence type="ECO:0000256" key="1">
    <source>
        <dbReference type="ARBA" id="ARBA00001970"/>
    </source>
</evidence>
<keyword evidence="9" id="KW-0408">Iron</keyword>
<keyword evidence="4" id="KW-0349">Heme</keyword>
<evidence type="ECO:0000256" key="2">
    <source>
        <dbReference type="ARBA" id="ARBA00004141"/>
    </source>
</evidence>
<evidence type="ECO:0000256" key="4">
    <source>
        <dbReference type="ARBA" id="ARBA00022617"/>
    </source>
</evidence>
<keyword evidence="3" id="KW-0813">Transport</keyword>
<feature type="transmembrane region" description="Helical" evidence="11">
    <location>
        <begin position="165"/>
        <end position="183"/>
    </location>
</feature>
<evidence type="ECO:0000256" key="11">
    <source>
        <dbReference type="SAM" id="Phobius"/>
    </source>
</evidence>
<dbReference type="PROSITE" id="PS50939">
    <property type="entry name" value="CYTOCHROME_B561"/>
    <property type="match status" value="1"/>
</dbReference>
<accession>A0A7S1VDZ5</accession>
<sequence length="189" mass="20712">MTIKPSTLSFSLCIPPLLSVYAIYCWYDPATWFTFHPTSLLFSFLFSMPIGLLLETGAKRASTHYYHAVVNGIAVLAAGFGYYVIYSNKELAGKAHVTSWHAVLGIVALILLGIQVGIAITKVSPFDTPRDRRPWKDMHLKLGLLVWLAGCTTAFTGFYKTTYSTSALVAATAAVLTAATIIARTRISW</sequence>
<protein>
    <recommendedName>
        <fullName evidence="12">Cytochrome b561 domain-containing protein</fullName>
    </recommendedName>
</protein>
<dbReference type="EMBL" id="HBGL01007926">
    <property type="protein sequence ID" value="CAD9296827.1"/>
    <property type="molecule type" value="Transcribed_RNA"/>
</dbReference>
<dbReference type="SMART" id="SM00665">
    <property type="entry name" value="B561"/>
    <property type="match status" value="1"/>
</dbReference>
<dbReference type="InterPro" id="IPR045150">
    <property type="entry name" value="CYB561D1/2"/>
</dbReference>
<proteinExistence type="predicted"/>
<dbReference type="InterPro" id="IPR006593">
    <property type="entry name" value="Cyt_b561/ferric_Rdtase_TM"/>
</dbReference>
<feature type="transmembrane region" description="Helical" evidence="11">
    <location>
        <begin position="98"/>
        <end position="121"/>
    </location>
</feature>
<keyword evidence="5 11" id="KW-0812">Transmembrane</keyword>
<comment type="subcellular location">
    <subcellularLocation>
        <location evidence="2">Membrane</location>
        <topology evidence="2">Multi-pass membrane protein</topology>
    </subcellularLocation>
</comment>
<name>A0A7S1VDZ5_9EUKA</name>
<keyword evidence="8 11" id="KW-1133">Transmembrane helix</keyword>
<evidence type="ECO:0000313" key="13">
    <source>
        <dbReference type="EMBL" id="CAD9296827.1"/>
    </source>
</evidence>
<dbReference type="Gene3D" id="1.20.120.1770">
    <property type="match status" value="1"/>
</dbReference>
<keyword evidence="10 11" id="KW-0472">Membrane</keyword>
<comment type="cofactor">
    <cofactor evidence="1">
        <name>heme b</name>
        <dbReference type="ChEBI" id="CHEBI:60344"/>
    </cofactor>
</comment>
<reference evidence="13" key="1">
    <citation type="submission" date="2021-01" db="EMBL/GenBank/DDBJ databases">
        <authorList>
            <person name="Corre E."/>
            <person name="Pelletier E."/>
            <person name="Niang G."/>
            <person name="Scheremetjew M."/>
            <person name="Finn R."/>
            <person name="Kale V."/>
            <person name="Holt S."/>
            <person name="Cochrane G."/>
            <person name="Meng A."/>
            <person name="Brown T."/>
            <person name="Cohen L."/>
        </authorList>
    </citation>
    <scope>NUCLEOTIDE SEQUENCE</scope>
    <source>
        <strain evidence="13">ATCC 50979</strain>
    </source>
</reference>
<dbReference type="GO" id="GO:0016020">
    <property type="term" value="C:membrane"/>
    <property type="evidence" value="ECO:0007669"/>
    <property type="project" value="UniProtKB-SubCell"/>
</dbReference>
<dbReference type="Pfam" id="PF03188">
    <property type="entry name" value="Cytochrom_B561"/>
    <property type="match status" value="1"/>
</dbReference>
<evidence type="ECO:0000256" key="9">
    <source>
        <dbReference type="ARBA" id="ARBA00023004"/>
    </source>
</evidence>
<dbReference type="GO" id="GO:0046872">
    <property type="term" value="F:metal ion binding"/>
    <property type="evidence" value="ECO:0007669"/>
    <property type="project" value="UniProtKB-KW"/>
</dbReference>
<feature type="transmembrane region" description="Helical" evidence="11">
    <location>
        <begin position="66"/>
        <end position="86"/>
    </location>
</feature>
<evidence type="ECO:0000256" key="5">
    <source>
        <dbReference type="ARBA" id="ARBA00022692"/>
    </source>
</evidence>
<organism evidence="13">
    <name type="scientific">Sexangularia sp. CB-2014</name>
    <dbReference type="NCBI Taxonomy" id="1486929"/>
    <lineage>
        <taxon>Eukaryota</taxon>
        <taxon>Amoebozoa</taxon>
        <taxon>Tubulinea</taxon>
        <taxon>Elardia</taxon>
        <taxon>Arcellinida</taxon>
        <taxon>Arcellinida incertae sedis</taxon>
        <taxon>Sexangularia</taxon>
    </lineage>
</organism>
<evidence type="ECO:0000256" key="6">
    <source>
        <dbReference type="ARBA" id="ARBA00022723"/>
    </source>
</evidence>
<dbReference type="AlphaFoldDB" id="A0A7S1VDZ5"/>
<keyword evidence="6" id="KW-0479">Metal-binding</keyword>
<keyword evidence="7" id="KW-0249">Electron transport</keyword>
<dbReference type="GO" id="GO:0140575">
    <property type="term" value="F:transmembrane monodehydroascorbate reductase activity"/>
    <property type="evidence" value="ECO:0007669"/>
    <property type="project" value="InterPro"/>
</dbReference>